<dbReference type="PANTHER" id="PTHR11786">
    <property type="entry name" value="N-HYDROXYARYLAMINE O-ACETYLTRANSFERASE"/>
    <property type="match status" value="1"/>
</dbReference>
<evidence type="ECO:0000256" key="1">
    <source>
        <dbReference type="ARBA" id="ARBA00006547"/>
    </source>
</evidence>
<gene>
    <name evidence="3" type="ORF">JGS22_012890</name>
</gene>
<dbReference type="GO" id="GO:0016407">
    <property type="term" value="F:acetyltransferase activity"/>
    <property type="evidence" value="ECO:0007669"/>
    <property type="project" value="InterPro"/>
</dbReference>
<evidence type="ECO:0000256" key="2">
    <source>
        <dbReference type="RuleBase" id="RU003452"/>
    </source>
</evidence>
<keyword evidence="4" id="KW-1185">Reference proteome</keyword>
<dbReference type="PRINTS" id="PR01543">
    <property type="entry name" value="ANATRNSFRASE"/>
</dbReference>
<evidence type="ECO:0000313" key="4">
    <source>
        <dbReference type="Proteomes" id="UP000694501"/>
    </source>
</evidence>
<dbReference type="InterPro" id="IPR001447">
    <property type="entry name" value="Arylamine_N-AcTrfase"/>
</dbReference>
<comment type="caution">
    <text evidence="3">The sequence shown here is derived from an EMBL/GenBank/DDBJ whole genome shotgun (WGS) entry which is preliminary data.</text>
</comment>
<dbReference type="RefSeq" id="WP_211041174.1">
    <property type="nucleotide sequence ID" value="NZ_JAELVF020000001.1"/>
</dbReference>
<dbReference type="Gene3D" id="2.40.128.150">
    <property type="entry name" value="Cysteine proteinases"/>
    <property type="match status" value="1"/>
</dbReference>
<protein>
    <submittedName>
        <fullName evidence="3">Arylamine N-acetyltransferase</fullName>
    </submittedName>
</protein>
<accession>A0A949JNR4</accession>
<sequence>MNTSWDSDQLDLDAYLRRVDHHGERTATVGTLHALHRAHMLHIPFENLEITAGRPVRLDLPSLERKMVRSRRGGYCFEHALLFGAVLEALGFGVEGFIGRVRLGQGDGPDLSETHAVLRVTTPDTGQRWLSDVGFGSAALAPVEFADGAEVSAGGRRWRLRQEDEWHWVLQQLVVAGGRTRTGEAGGRTGGGEAGDDGSGAVVEAVDQHAFTLSPRRPVDYEVGNFYVSTWPRSPFVTRPFATRVTAEGVVHGLDGLTYRVTHPDGSVTDEHTYRPEEVPTALEGVFGIALDDRDASTIVQHLRERAER</sequence>
<comment type="similarity">
    <text evidence="1 2">Belongs to the arylamine N-acetyltransferase family.</text>
</comment>
<dbReference type="AlphaFoldDB" id="A0A949JNR4"/>
<evidence type="ECO:0000313" key="3">
    <source>
        <dbReference type="EMBL" id="MBU7598486.1"/>
    </source>
</evidence>
<proteinExistence type="inferred from homology"/>
<dbReference type="Pfam" id="PF00797">
    <property type="entry name" value="Acetyltransf_2"/>
    <property type="match status" value="1"/>
</dbReference>
<dbReference type="Gene3D" id="3.30.2140.10">
    <property type="entry name" value="Arylamine N-acetyltransferase"/>
    <property type="match status" value="1"/>
</dbReference>
<dbReference type="EMBL" id="JAELVF020000001">
    <property type="protein sequence ID" value="MBU7598486.1"/>
    <property type="molecule type" value="Genomic_DNA"/>
</dbReference>
<dbReference type="InterPro" id="IPR038765">
    <property type="entry name" value="Papain-like_cys_pep_sf"/>
</dbReference>
<dbReference type="PANTHER" id="PTHR11786:SF0">
    <property type="entry name" value="ARYLAMINE N-ACETYLTRANSFERASE 4-RELATED"/>
    <property type="match status" value="1"/>
</dbReference>
<organism evidence="3 4">
    <name type="scientific">Streptomyces tardus</name>
    <dbReference type="NCBI Taxonomy" id="2780544"/>
    <lineage>
        <taxon>Bacteria</taxon>
        <taxon>Bacillati</taxon>
        <taxon>Actinomycetota</taxon>
        <taxon>Actinomycetes</taxon>
        <taxon>Kitasatosporales</taxon>
        <taxon>Streptomycetaceae</taxon>
        <taxon>Streptomyces</taxon>
    </lineage>
</organism>
<reference evidence="3" key="1">
    <citation type="submission" date="2021-06" db="EMBL/GenBank/DDBJ databases">
        <title>Sequencing of actinobacteria type strains.</title>
        <authorList>
            <person name="Nguyen G.-S."/>
            <person name="Wentzel A."/>
        </authorList>
    </citation>
    <scope>NUCLEOTIDE SEQUENCE</scope>
    <source>
        <strain evidence="3">P38-E01</strain>
    </source>
</reference>
<name>A0A949JNR4_9ACTN</name>
<dbReference type="Proteomes" id="UP000694501">
    <property type="component" value="Unassembled WGS sequence"/>
</dbReference>
<dbReference type="SUPFAM" id="SSF54001">
    <property type="entry name" value="Cysteine proteinases"/>
    <property type="match status" value="1"/>
</dbReference>